<dbReference type="Gene3D" id="2.60.40.10">
    <property type="entry name" value="Immunoglobulins"/>
    <property type="match status" value="2"/>
</dbReference>
<sequence length="1000" mass="109312">MLSSLFSNWIPQQPVYADDYYGHENTGIFREDFNGNTLDPKKWLIAAKQWGGMNNNGVVPENVKVQNGNLILEAHGDLYNGPVKGLYKPNKNKEDITPYHLAYNVDTVERGNKRVGAAVATKAYMGSGRYTMSAKIIPDLGVASTMWSFHYQEYYGSVATKNGVKVASGDPEYIRAFKEGRLLPGAGGVYPDYYAYNHEIDIELPGRPSGAHTGQTYDRALLNTFTGEADNEYTTIYANLAAKGIHVNDGNYHKFEYRWHTGGNGETPRVDYYIDDQYIATNTTTLPTNAGRLWLGVWFPDAWAGSSANFDVKQMAVDYFEFEPYHEPGDTWMPETFPDDGWEDSDFRPMTADAINTRWGTTTGEFRDNFDGTWLDTSKWKIAQKNWGGMLGNSSVNGQSWNGGVHPDNVKLDAQGHLVLEAHGDYYNGLPIGMNSNGVPRKDGRRVGAAIATSHYYGSGEYEIRMKIPKVITGPNNEGMPHGAVPAIWTFHYQEMDATSPEAQQFNVDPNADYWVSNNEIDMEFPGRPGPTHTGMTFNKALFNTWQGENETEYHTNYTNLGTNVSDDQWHTYKIIWQIADPAHQIAPYVQFMVDGVTKYTADASKFIPTKPGRLWLGYWFPKNWGGPANFSKAQLLVDYVNFKPYSTSGAMTQQESYPMTGWAASEQYPGYCVFPCSAAQTPDTQAPTVPTALISPSKTSNSVTLSWTASTDNVGVTAYDVYQNNTLLTTVTGTTYVASGLTANTTYNYYVKAKDAAGNLSAASSTLNVTTGVADTQAPTVPTNLTSPSKTDTSVNLSWTASTDNVGVTGYEVYKNGVLSATVTGISAVVSGLTASTAYNFTVKAKDAAGNLSAASSVLAVTTNAAVSNMLQNGTFSSGLVSDAALGWKNTKTGVSDVTGGTLNLHPTTVDIAEVEQAVTVTSGQAYKLTGDMWSTGDPTYGYVYIYSGSQIIAQDFTNATKSLNLVFTATSNQIRVVLQAYKQQTGVFHFDNLNLATN</sequence>
<evidence type="ECO:0000259" key="3">
    <source>
        <dbReference type="PROSITE" id="PS51762"/>
    </source>
</evidence>
<dbReference type="Gene3D" id="2.60.120.260">
    <property type="entry name" value="Galactose-binding domain-like"/>
    <property type="match status" value="1"/>
</dbReference>
<dbReference type="PROSITE" id="PS51762">
    <property type="entry name" value="GH16_2"/>
    <property type="match status" value="1"/>
</dbReference>
<keyword evidence="1" id="KW-0677">Repeat</keyword>
<dbReference type="PROSITE" id="PS50853">
    <property type="entry name" value="FN3"/>
    <property type="match status" value="2"/>
</dbReference>
<dbReference type="SUPFAM" id="SSF49899">
    <property type="entry name" value="Concanavalin A-like lectins/glucanases"/>
    <property type="match status" value="2"/>
</dbReference>
<dbReference type="InterPro" id="IPR050964">
    <property type="entry name" value="Striated_Muscle_Regulatory"/>
</dbReference>
<dbReference type="PANTHER" id="PTHR13817">
    <property type="entry name" value="TITIN"/>
    <property type="match status" value="1"/>
</dbReference>
<evidence type="ECO:0000313" key="4">
    <source>
        <dbReference type="EMBL" id="MDR6552905.1"/>
    </source>
</evidence>
<organism evidence="4 5">
    <name type="scientific">Paenibacillus qinlingensis</name>
    <dbReference type="NCBI Taxonomy" id="1837343"/>
    <lineage>
        <taxon>Bacteria</taxon>
        <taxon>Bacillati</taxon>
        <taxon>Bacillota</taxon>
        <taxon>Bacilli</taxon>
        <taxon>Bacillales</taxon>
        <taxon>Paenibacillaceae</taxon>
        <taxon>Paenibacillus</taxon>
    </lineage>
</organism>
<reference evidence="4 5" key="1">
    <citation type="submission" date="2023-07" db="EMBL/GenBank/DDBJ databases">
        <title>Sorghum-associated microbial communities from plants grown in Nebraska, USA.</title>
        <authorList>
            <person name="Schachtman D."/>
        </authorList>
    </citation>
    <scope>NUCLEOTIDE SEQUENCE [LARGE SCALE GENOMIC DNA]</scope>
    <source>
        <strain evidence="4 5">CC258</strain>
    </source>
</reference>
<protein>
    <submittedName>
        <fullName evidence="4">Chitodextrinase</fullName>
    </submittedName>
</protein>
<dbReference type="PANTHER" id="PTHR13817:SF173">
    <property type="entry name" value="FRAZZLED"/>
    <property type="match status" value="1"/>
</dbReference>
<dbReference type="InterPro" id="IPR013320">
    <property type="entry name" value="ConA-like_dom_sf"/>
</dbReference>
<feature type="domain" description="Fibronectin type-III" evidence="2">
    <location>
        <begin position="782"/>
        <end position="867"/>
    </location>
</feature>
<evidence type="ECO:0000313" key="5">
    <source>
        <dbReference type="Proteomes" id="UP001267290"/>
    </source>
</evidence>
<dbReference type="InterPro" id="IPR036116">
    <property type="entry name" value="FN3_sf"/>
</dbReference>
<dbReference type="CDD" id="cd00413">
    <property type="entry name" value="Glyco_hydrolase_16"/>
    <property type="match status" value="2"/>
</dbReference>
<dbReference type="InterPro" id="IPR013783">
    <property type="entry name" value="Ig-like_fold"/>
</dbReference>
<dbReference type="RefSeq" id="WP_310500397.1">
    <property type="nucleotide sequence ID" value="NZ_JAVDSB010000008.1"/>
</dbReference>
<keyword evidence="5" id="KW-1185">Reference proteome</keyword>
<dbReference type="Pfam" id="PF00722">
    <property type="entry name" value="Glyco_hydro_16"/>
    <property type="match status" value="1"/>
</dbReference>
<dbReference type="InterPro" id="IPR000757">
    <property type="entry name" value="Beta-glucanase-like"/>
</dbReference>
<accession>A0ABU1NZK1</accession>
<dbReference type="Proteomes" id="UP001267290">
    <property type="component" value="Unassembled WGS sequence"/>
</dbReference>
<feature type="domain" description="GH16" evidence="3">
    <location>
        <begin position="318"/>
        <end position="649"/>
    </location>
</feature>
<dbReference type="InterPro" id="IPR003961">
    <property type="entry name" value="FN3_dom"/>
</dbReference>
<feature type="domain" description="Fibronectin type-III" evidence="2">
    <location>
        <begin position="687"/>
        <end position="775"/>
    </location>
</feature>
<dbReference type="SUPFAM" id="SSF49265">
    <property type="entry name" value="Fibronectin type III"/>
    <property type="match status" value="1"/>
</dbReference>
<name>A0ABU1NZK1_9BACL</name>
<proteinExistence type="predicted"/>
<gene>
    <name evidence="4" type="ORF">J2736_004112</name>
</gene>
<dbReference type="Pfam" id="PF00041">
    <property type="entry name" value="fn3"/>
    <property type="match status" value="2"/>
</dbReference>
<dbReference type="Gene3D" id="2.60.120.200">
    <property type="match status" value="2"/>
</dbReference>
<evidence type="ECO:0000259" key="2">
    <source>
        <dbReference type="PROSITE" id="PS50853"/>
    </source>
</evidence>
<comment type="caution">
    <text evidence="4">The sequence shown here is derived from an EMBL/GenBank/DDBJ whole genome shotgun (WGS) entry which is preliminary data.</text>
</comment>
<dbReference type="CDD" id="cd00063">
    <property type="entry name" value="FN3"/>
    <property type="match status" value="2"/>
</dbReference>
<dbReference type="EMBL" id="JAVDSB010000008">
    <property type="protein sequence ID" value="MDR6552905.1"/>
    <property type="molecule type" value="Genomic_DNA"/>
</dbReference>
<dbReference type="SMART" id="SM00060">
    <property type="entry name" value="FN3"/>
    <property type="match status" value="2"/>
</dbReference>
<evidence type="ECO:0000256" key="1">
    <source>
        <dbReference type="ARBA" id="ARBA00022737"/>
    </source>
</evidence>